<dbReference type="EMBL" id="CAKKLH010000325">
    <property type="protein sequence ID" value="CAH0112335.1"/>
    <property type="molecule type" value="Genomic_DNA"/>
</dbReference>
<dbReference type="GO" id="GO:0071897">
    <property type="term" value="P:DNA biosynthetic process"/>
    <property type="evidence" value="ECO:0007669"/>
    <property type="project" value="UniProtKB-ARBA"/>
</dbReference>
<accession>A0A8J2S066</accession>
<gene>
    <name evidence="2" type="ORF">DGAL_LOCUS16050</name>
</gene>
<keyword evidence="3" id="KW-1185">Reference proteome</keyword>
<dbReference type="InterPro" id="IPR043502">
    <property type="entry name" value="DNA/RNA_pol_sf"/>
</dbReference>
<sequence length="249" mass="28584">MSKLKSNTMGQCMVHNMMLKNLSYENKSHLLHLLKSMFQTAYVPEDWKKAPIIPILKPSKPSAEPESYRPISLTSCLGKIMERIVNKRLSWLLQKNGKKLKTQAGFHNRRSTMENIISLDHYIRHRFNQPKSLNTYTVFLDISKAFDSTWIQGLLYKLSNIGITGNILRWLSNLLRNRTYNVSLKIGVPQGSPLSPLLFSIMIDEFPILARPGETLLFADDIECHVHARDGVEAETILTLYPKEISNWS</sequence>
<dbReference type="SUPFAM" id="SSF56672">
    <property type="entry name" value="DNA/RNA polymerases"/>
    <property type="match status" value="1"/>
</dbReference>
<reference evidence="2" key="1">
    <citation type="submission" date="2021-11" db="EMBL/GenBank/DDBJ databases">
        <authorList>
            <person name="Schell T."/>
        </authorList>
    </citation>
    <scope>NUCLEOTIDE SEQUENCE</scope>
    <source>
        <strain evidence="2">M5</strain>
    </source>
</reference>
<feature type="domain" description="Reverse transcriptase" evidence="1">
    <location>
        <begin position="36"/>
        <end position="249"/>
    </location>
</feature>
<proteinExistence type="predicted"/>
<protein>
    <recommendedName>
        <fullName evidence="1">Reverse transcriptase domain-containing protein</fullName>
    </recommendedName>
</protein>
<dbReference type="Pfam" id="PF00078">
    <property type="entry name" value="RVT_1"/>
    <property type="match status" value="1"/>
</dbReference>
<dbReference type="InterPro" id="IPR000477">
    <property type="entry name" value="RT_dom"/>
</dbReference>
<evidence type="ECO:0000313" key="3">
    <source>
        <dbReference type="Proteomes" id="UP000789390"/>
    </source>
</evidence>
<name>A0A8J2S066_9CRUS</name>
<dbReference type="PROSITE" id="PS50878">
    <property type="entry name" value="RT_POL"/>
    <property type="match status" value="1"/>
</dbReference>
<evidence type="ECO:0000259" key="1">
    <source>
        <dbReference type="PROSITE" id="PS50878"/>
    </source>
</evidence>
<dbReference type="OrthoDB" id="6381015at2759"/>
<comment type="caution">
    <text evidence="2">The sequence shown here is derived from an EMBL/GenBank/DDBJ whole genome shotgun (WGS) entry which is preliminary data.</text>
</comment>
<evidence type="ECO:0000313" key="2">
    <source>
        <dbReference type="EMBL" id="CAH0112335.1"/>
    </source>
</evidence>
<dbReference type="CDD" id="cd01650">
    <property type="entry name" value="RT_nLTR_like"/>
    <property type="match status" value="1"/>
</dbReference>
<dbReference type="PANTHER" id="PTHR19446">
    <property type="entry name" value="REVERSE TRANSCRIPTASES"/>
    <property type="match status" value="1"/>
</dbReference>
<organism evidence="2 3">
    <name type="scientific">Daphnia galeata</name>
    <dbReference type="NCBI Taxonomy" id="27404"/>
    <lineage>
        <taxon>Eukaryota</taxon>
        <taxon>Metazoa</taxon>
        <taxon>Ecdysozoa</taxon>
        <taxon>Arthropoda</taxon>
        <taxon>Crustacea</taxon>
        <taxon>Branchiopoda</taxon>
        <taxon>Diplostraca</taxon>
        <taxon>Cladocera</taxon>
        <taxon>Anomopoda</taxon>
        <taxon>Daphniidae</taxon>
        <taxon>Daphnia</taxon>
    </lineage>
</organism>
<dbReference type="Proteomes" id="UP000789390">
    <property type="component" value="Unassembled WGS sequence"/>
</dbReference>
<dbReference type="AlphaFoldDB" id="A0A8J2S066"/>